<evidence type="ECO:0000256" key="1">
    <source>
        <dbReference type="ARBA" id="ARBA00004439"/>
    </source>
</evidence>
<keyword evidence="3" id="KW-0813">Transport</keyword>
<dbReference type="InterPro" id="IPR013057">
    <property type="entry name" value="AA_transpt_TM"/>
</dbReference>
<feature type="transmembrane region" description="Helical" evidence="19">
    <location>
        <begin position="341"/>
        <end position="364"/>
    </location>
</feature>
<comment type="subcellular location">
    <subcellularLocation>
        <location evidence="1">Cytoplasmic vesicle membrane</location>
        <topology evidence="1">Multi-pass membrane protein</topology>
    </subcellularLocation>
    <subcellularLocation>
        <location evidence="11">Presynapse</location>
    </subcellularLocation>
</comment>
<dbReference type="PANTHER" id="PTHR22950:SF689">
    <property type="entry name" value="VESICULAR INHIBITORY AMINO ACID TRANSPORTER"/>
    <property type="match status" value="1"/>
</dbReference>
<feature type="transmembrane region" description="Helical" evidence="19">
    <location>
        <begin position="447"/>
        <end position="466"/>
    </location>
</feature>
<evidence type="ECO:0000313" key="22">
    <source>
        <dbReference type="Proteomes" id="UP000708208"/>
    </source>
</evidence>
<dbReference type="GO" id="GO:0006836">
    <property type="term" value="P:neurotransmitter transport"/>
    <property type="evidence" value="ECO:0007669"/>
    <property type="project" value="UniProtKB-KW"/>
</dbReference>
<feature type="domain" description="Amino acid transporter transmembrane" evidence="20">
    <location>
        <begin position="77"/>
        <end position="466"/>
    </location>
</feature>
<proteinExistence type="inferred from homology"/>
<dbReference type="AlphaFoldDB" id="A0A8J2NIJ8"/>
<dbReference type="GO" id="GO:0015187">
    <property type="term" value="F:glycine transmembrane transporter activity"/>
    <property type="evidence" value="ECO:0007669"/>
    <property type="project" value="UniProtKB-ARBA"/>
</dbReference>
<dbReference type="GO" id="GO:0140800">
    <property type="term" value="F:gamma-aminobutyric acid:proton antiporter activity"/>
    <property type="evidence" value="ECO:0007669"/>
    <property type="project" value="UniProtKB-ARBA"/>
</dbReference>
<name>A0A8J2NIJ8_9HEXA</name>
<evidence type="ECO:0000256" key="7">
    <source>
        <dbReference type="ARBA" id="ARBA00023018"/>
    </source>
</evidence>
<gene>
    <name evidence="21" type="ORF">AFUS01_LOCUS3451</name>
</gene>
<feature type="transmembrane region" description="Helical" evidence="19">
    <location>
        <begin position="303"/>
        <end position="321"/>
    </location>
</feature>
<evidence type="ECO:0000256" key="3">
    <source>
        <dbReference type="ARBA" id="ARBA00022448"/>
    </source>
</evidence>
<keyword evidence="9" id="KW-0966">Cell projection</keyword>
<feature type="transmembrane region" description="Helical" evidence="19">
    <location>
        <begin position="108"/>
        <end position="129"/>
    </location>
</feature>
<evidence type="ECO:0000313" key="21">
    <source>
        <dbReference type="EMBL" id="CAG7689964.1"/>
    </source>
</evidence>
<dbReference type="PANTHER" id="PTHR22950">
    <property type="entry name" value="AMINO ACID TRANSPORTER"/>
    <property type="match status" value="1"/>
</dbReference>
<dbReference type="GO" id="GO:0005774">
    <property type="term" value="C:vacuolar membrane"/>
    <property type="evidence" value="ECO:0007669"/>
    <property type="project" value="TreeGrafter"/>
</dbReference>
<keyword evidence="8 19" id="KW-0472">Membrane</keyword>
<feature type="transmembrane region" description="Helical" evidence="19">
    <location>
        <begin position="201"/>
        <end position="218"/>
    </location>
</feature>
<evidence type="ECO:0000256" key="4">
    <source>
        <dbReference type="ARBA" id="ARBA00022692"/>
    </source>
</evidence>
<evidence type="ECO:0000256" key="11">
    <source>
        <dbReference type="ARBA" id="ARBA00034106"/>
    </source>
</evidence>
<evidence type="ECO:0000256" key="13">
    <source>
        <dbReference type="ARBA" id="ARBA00035961"/>
    </source>
</evidence>
<evidence type="ECO:0000259" key="20">
    <source>
        <dbReference type="Pfam" id="PF01490"/>
    </source>
</evidence>
<comment type="function">
    <text evidence="18">Antiporter that exchanges vesicular protons for cytosolic 4-aminobutanoate or to a lesser extend glycine, thus allowing their secretion from nerve terminals. The transport is equally dependent on the chemical and electrical components of the proton gradient. May also transport beta-alanine. Acidification of GABAergic synaptic vesicles is a prerequisite for 4-aminobutanoate uptake.</text>
</comment>
<evidence type="ECO:0000256" key="16">
    <source>
        <dbReference type="ARBA" id="ARBA00041574"/>
    </source>
</evidence>
<dbReference type="OrthoDB" id="6021076at2759"/>
<comment type="catalytic activity">
    <reaction evidence="13">
        <text>glycine(out) + n H(+)(in) = glycine(in) + n H(+)(out)</text>
        <dbReference type="Rhea" id="RHEA:70983"/>
        <dbReference type="ChEBI" id="CHEBI:15378"/>
        <dbReference type="ChEBI" id="CHEBI:57305"/>
    </reaction>
</comment>
<evidence type="ECO:0000256" key="10">
    <source>
        <dbReference type="ARBA" id="ARBA00023329"/>
    </source>
</evidence>
<sequence>MSSSTPLPRPSAKNIVINLSAVVREKLTVCFEKIREKRAETNRFARNPNQELSNFGSFNQESVDYGGADEFGGSGDKITEWQAGWNVTNAIQGMFIVSLPFAVLHGGYWALVAMIGIAYICCYTGKILVECLYEPDANGVNTRVRDSYVAIAKECFGKRYGPKVVSTAQLIELLMTCILYIVLCGDLMIGTFPDSPIDSRSWMMISGMFLLPVAFLKNLHHVSTFSFWCTVAHLLVNFIIVAYTLACIGQWDPSEVNLSIDLDTFPISLGIIVFSYTSHIFLPTLEGNMQMPEQFNNMLDWSHLVAAIFKSGFGYLAFLTWQKSTLQVITNNLPTVWKSLVNVILVLKAVLSFPLPYYAAVELLEKIFFPKRKHPELIWDKWGDLTNIGCMFRVIVVVVCILSAVLIPHFGILMGFIGNFTGTMLSFIWPCYFHLKLKGNSLHWKQVAFDCFIIFLGFLFAIVGIYDSGKAMVEAFAIGLPF</sequence>
<comment type="catalytic activity">
    <reaction evidence="14">
        <text>4-aminobutanoate(out) + n H(+)(in) = 4-aminobutanoate(in) + n H(+)(out)</text>
        <dbReference type="Rhea" id="RHEA:70979"/>
        <dbReference type="ChEBI" id="CHEBI:15378"/>
        <dbReference type="ChEBI" id="CHEBI:59888"/>
    </reaction>
</comment>
<evidence type="ECO:0000256" key="2">
    <source>
        <dbReference type="ARBA" id="ARBA00008066"/>
    </source>
</evidence>
<accession>A0A8J2NIJ8</accession>
<evidence type="ECO:0000256" key="17">
    <source>
        <dbReference type="ARBA" id="ARBA00042394"/>
    </source>
</evidence>
<feature type="transmembrane region" description="Helical" evidence="19">
    <location>
        <begin position="385"/>
        <end position="407"/>
    </location>
</feature>
<dbReference type="Proteomes" id="UP000708208">
    <property type="component" value="Unassembled WGS sequence"/>
</dbReference>
<dbReference type="FunFam" id="1.20.1740.10:FF:000062">
    <property type="entry name" value="Vesicular inhibitory amino acid transporter"/>
    <property type="match status" value="1"/>
</dbReference>
<feature type="transmembrane region" description="Helical" evidence="19">
    <location>
        <begin position="170"/>
        <end position="189"/>
    </location>
</feature>
<dbReference type="GO" id="GO:0060077">
    <property type="term" value="C:inhibitory synapse"/>
    <property type="evidence" value="ECO:0007669"/>
    <property type="project" value="UniProtKB-ARBA"/>
</dbReference>
<keyword evidence="7" id="KW-0770">Synapse</keyword>
<dbReference type="GO" id="GO:0051939">
    <property type="term" value="P:gamma-aminobutyric acid import"/>
    <property type="evidence" value="ECO:0007669"/>
    <property type="project" value="UniProtKB-ARBA"/>
</dbReference>
<keyword evidence="6 19" id="KW-1133">Transmembrane helix</keyword>
<evidence type="ECO:0000256" key="15">
    <source>
        <dbReference type="ARBA" id="ARBA00039542"/>
    </source>
</evidence>
<protein>
    <recommendedName>
        <fullName evidence="15">Vesicular inhibitory amino acid transporter</fullName>
    </recommendedName>
    <alternativeName>
        <fullName evidence="16">Solute carrier family 32 member 1</fullName>
    </alternativeName>
    <alternativeName>
        <fullName evidence="17">Vesicular GABA transporter</fullName>
    </alternativeName>
</protein>
<evidence type="ECO:0000256" key="19">
    <source>
        <dbReference type="SAM" id="Phobius"/>
    </source>
</evidence>
<dbReference type="Pfam" id="PF01490">
    <property type="entry name" value="Aa_trans"/>
    <property type="match status" value="1"/>
</dbReference>
<dbReference type="GO" id="GO:0015179">
    <property type="term" value="F:L-amino acid transmembrane transporter activity"/>
    <property type="evidence" value="ECO:0007669"/>
    <property type="project" value="TreeGrafter"/>
</dbReference>
<feature type="transmembrane region" description="Helical" evidence="19">
    <location>
        <begin position="225"/>
        <end position="245"/>
    </location>
</feature>
<evidence type="ECO:0000256" key="5">
    <source>
        <dbReference type="ARBA" id="ARBA00022775"/>
    </source>
</evidence>
<organism evidence="21 22">
    <name type="scientific">Allacma fusca</name>
    <dbReference type="NCBI Taxonomy" id="39272"/>
    <lineage>
        <taxon>Eukaryota</taxon>
        <taxon>Metazoa</taxon>
        <taxon>Ecdysozoa</taxon>
        <taxon>Arthropoda</taxon>
        <taxon>Hexapoda</taxon>
        <taxon>Collembola</taxon>
        <taxon>Symphypleona</taxon>
        <taxon>Sminthuridae</taxon>
        <taxon>Allacma</taxon>
    </lineage>
</organism>
<reference evidence="21" key="1">
    <citation type="submission" date="2021-06" db="EMBL/GenBank/DDBJ databases">
        <authorList>
            <person name="Hodson N. C."/>
            <person name="Mongue J. A."/>
            <person name="Jaron S. K."/>
        </authorList>
    </citation>
    <scope>NUCLEOTIDE SEQUENCE</scope>
</reference>
<keyword evidence="4 19" id="KW-0812">Transmembrane</keyword>
<comment type="caution">
    <text evidence="21">The sequence shown here is derived from an EMBL/GenBank/DDBJ whole genome shotgun (WGS) entry which is preliminary data.</text>
</comment>
<dbReference type="GO" id="GO:0098793">
    <property type="term" value="C:presynapse"/>
    <property type="evidence" value="ECO:0007669"/>
    <property type="project" value="UniProtKB-SubCell"/>
</dbReference>
<evidence type="ECO:0000256" key="6">
    <source>
        <dbReference type="ARBA" id="ARBA00022989"/>
    </source>
</evidence>
<comment type="catalytic activity">
    <reaction evidence="12">
        <text>beta-alanine(out) + n H(+)(in) = beta-alanine(in) + n H(+)(out)</text>
        <dbReference type="Rhea" id="RHEA:70987"/>
        <dbReference type="ChEBI" id="CHEBI:15378"/>
        <dbReference type="ChEBI" id="CHEBI:57966"/>
    </reaction>
</comment>
<comment type="similarity">
    <text evidence="2">Belongs to the amino acid/polyamine transporter 2 family.</text>
</comment>
<evidence type="ECO:0000256" key="14">
    <source>
        <dbReference type="ARBA" id="ARBA00036440"/>
    </source>
</evidence>
<feature type="transmembrane region" description="Helical" evidence="19">
    <location>
        <begin position="413"/>
        <end position="435"/>
    </location>
</feature>
<keyword evidence="5" id="KW-0532">Neurotransmitter transport</keyword>
<evidence type="ECO:0000256" key="9">
    <source>
        <dbReference type="ARBA" id="ARBA00023273"/>
    </source>
</evidence>
<keyword evidence="22" id="KW-1185">Reference proteome</keyword>
<evidence type="ECO:0000256" key="12">
    <source>
        <dbReference type="ARBA" id="ARBA00035892"/>
    </source>
</evidence>
<evidence type="ECO:0000256" key="18">
    <source>
        <dbReference type="ARBA" id="ARBA00046163"/>
    </source>
</evidence>
<evidence type="ECO:0000256" key="8">
    <source>
        <dbReference type="ARBA" id="ARBA00023136"/>
    </source>
</evidence>
<keyword evidence="10" id="KW-0968">Cytoplasmic vesicle</keyword>
<feature type="transmembrane region" description="Helical" evidence="19">
    <location>
        <begin position="265"/>
        <end position="282"/>
    </location>
</feature>
<dbReference type="EMBL" id="CAJVCH010020818">
    <property type="protein sequence ID" value="CAG7689964.1"/>
    <property type="molecule type" value="Genomic_DNA"/>
</dbReference>
<dbReference type="GO" id="GO:0030659">
    <property type="term" value="C:cytoplasmic vesicle membrane"/>
    <property type="evidence" value="ECO:0007669"/>
    <property type="project" value="UniProtKB-SubCell"/>
</dbReference>